<keyword evidence="9" id="KW-1185">Reference proteome</keyword>
<dbReference type="SMART" id="SM00448">
    <property type="entry name" value="REC"/>
    <property type="match status" value="1"/>
</dbReference>
<evidence type="ECO:0000256" key="2">
    <source>
        <dbReference type="ARBA" id="ARBA00023015"/>
    </source>
</evidence>
<evidence type="ECO:0000256" key="3">
    <source>
        <dbReference type="ARBA" id="ARBA00023125"/>
    </source>
</evidence>
<feature type="domain" description="HTH luxR-type" evidence="6">
    <location>
        <begin position="154"/>
        <end position="219"/>
    </location>
</feature>
<feature type="domain" description="Response regulatory" evidence="7">
    <location>
        <begin position="3"/>
        <end position="116"/>
    </location>
</feature>
<keyword evidence="4" id="KW-0804">Transcription</keyword>
<dbReference type="InterPro" id="IPR001789">
    <property type="entry name" value="Sig_transdc_resp-reg_receiver"/>
</dbReference>
<dbReference type="PANTHER" id="PTHR43214:SF24">
    <property type="entry name" value="TRANSCRIPTIONAL REGULATORY PROTEIN NARL-RELATED"/>
    <property type="match status" value="1"/>
</dbReference>
<comment type="caution">
    <text evidence="8">The sequence shown here is derived from an EMBL/GenBank/DDBJ whole genome shotgun (WGS) entry which is preliminary data.</text>
</comment>
<sequence>MISVMVVDDNPIVRAALSGFLALCPEVRVCAQAADGREAVALARRDRPAVTLLDHRMPVADGLSVLGELVAHTRVLVLTSDPSPQLIAGMLRGGARGYLVHGAFDPAELHRAVLAVVAGQGWLSPVAAAVAAAAVREQAEHERTRRDLAERRRLARSRFGLTRREQEVLAQLAQGLSNAAIAHRLMLAEKTVKNHLQHIFAKLGVASRTEAVVVWTGRR</sequence>
<proteinExistence type="predicted"/>
<evidence type="ECO:0000256" key="1">
    <source>
        <dbReference type="ARBA" id="ARBA00022553"/>
    </source>
</evidence>
<evidence type="ECO:0000259" key="6">
    <source>
        <dbReference type="PROSITE" id="PS50043"/>
    </source>
</evidence>
<dbReference type="EMBL" id="BONG01000085">
    <property type="protein sequence ID" value="GIF94181.1"/>
    <property type="molecule type" value="Genomic_DNA"/>
</dbReference>
<dbReference type="Proteomes" id="UP000619293">
    <property type="component" value="Unassembled WGS sequence"/>
</dbReference>
<evidence type="ECO:0000256" key="5">
    <source>
        <dbReference type="PROSITE-ProRule" id="PRU00169"/>
    </source>
</evidence>
<gene>
    <name evidence="8" type="ORF">Cch02nite_76250</name>
</gene>
<dbReference type="PROSITE" id="PS50110">
    <property type="entry name" value="RESPONSE_REGULATORY"/>
    <property type="match status" value="1"/>
</dbReference>
<evidence type="ECO:0000256" key="4">
    <source>
        <dbReference type="ARBA" id="ARBA00023163"/>
    </source>
</evidence>
<reference evidence="8 9" key="1">
    <citation type="submission" date="2021-01" db="EMBL/GenBank/DDBJ databases">
        <title>Whole genome shotgun sequence of Catellatospora chokoriensis NBRC 107358.</title>
        <authorList>
            <person name="Komaki H."/>
            <person name="Tamura T."/>
        </authorList>
    </citation>
    <scope>NUCLEOTIDE SEQUENCE [LARGE SCALE GENOMIC DNA]</scope>
    <source>
        <strain evidence="8 9">NBRC 107358</strain>
    </source>
</reference>
<dbReference type="Pfam" id="PF00196">
    <property type="entry name" value="GerE"/>
    <property type="match status" value="1"/>
</dbReference>
<organism evidence="8 9">
    <name type="scientific">Catellatospora chokoriensis</name>
    <dbReference type="NCBI Taxonomy" id="310353"/>
    <lineage>
        <taxon>Bacteria</taxon>
        <taxon>Bacillati</taxon>
        <taxon>Actinomycetota</taxon>
        <taxon>Actinomycetes</taxon>
        <taxon>Micromonosporales</taxon>
        <taxon>Micromonosporaceae</taxon>
        <taxon>Catellatospora</taxon>
    </lineage>
</organism>
<name>A0A8J3NVR8_9ACTN</name>
<keyword evidence="2" id="KW-0805">Transcription regulation</keyword>
<dbReference type="PANTHER" id="PTHR43214">
    <property type="entry name" value="TWO-COMPONENT RESPONSE REGULATOR"/>
    <property type="match status" value="1"/>
</dbReference>
<dbReference type="SUPFAM" id="SSF52172">
    <property type="entry name" value="CheY-like"/>
    <property type="match status" value="1"/>
</dbReference>
<dbReference type="InterPro" id="IPR058245">
    <property type="entry name" value="NreC/VraR/RcsB-like_REC"/>
</dbReference>
<evidence type="ECO:0000259" key="7">
    <source>
        <dbReference type="PROSITE" id="PS50110"/>
    </source>
</evidence>
<keyword evidence="3 8" id="KW-0238">DNA-binding</keyword>
<dbReference type="RefSeq" id="WP_203736711.1">
    <property type="nucleotide sequence ID" value="NZ_BAAALB010000003.1"/>
</dbReference>
<evidence type="ECO:0000313" key="9">
    <source>
        <dbReference type="Proteomes" id="UP000619293"/>
    </source>
</evidence>
<dbReference type="SMART" id="SM00421">
    <property type="entry name" value="HTH_LUXR"/>
    <property type="match status" value="1"/>
</dbReference>
<dbReference type="Gene3D" id="3.40.50.2300">
    <property type="match status" value="1"/>
</dbReference>
<keyword evidence="1 5" id="KW-0597">Phosphoprotein</keyword>
<dbReference type="GO" id="GO:0003677">
    <property type="term" value="F:DNA binding"/>
    <property type="evidence" value="ECO:0007669"/>
    <property type="project" value="UniProtKB-KW"/>
</dbReference>
<dbReference type="GO" id="GO:0000160">
    <property type="term" value="P:phosphorelay signal transduction system"/>
    <property type="evidence" value="ECO:0007669"/>
    <property type="project" value="InterPro"/>
</dbReference>
<evidence type="ECO:0000313" key="8">
    <source>
        <dbReference type="EMBL" id="GIF94181.1"/>
    </source>
</evidence>
<dbReference type="PRINTS" id="PR00038">
    <property type="entry name" value="HTHLUXR"/>
</dbReference>
<dbReference type="Pfam" id="PF00072">
    <property type="entry name" value="Response_reg"/>
    <property type="match status" value="1"/>
</dbReference>
<dbReference type="PROSITE" id="PS00622">
    <property type="entry name" value="HTH_LUXR_1"/>
    <property type="match status" value="1"/>
</dbReference>
<feature type="modified residue" description="4-aspartylphosphate" evidence="5">
    <location>
        <position position="54"/>
    </location>
</feature>
<dbReference type="CDD" id="cd06170">
    <property type="entry name" value="LuxR_C_like"/>
    <property type="match status" value="1"/>
</dbReference>
<protein>
    <submittedName>
        <fullName evidence="8">DNA-binding response regulator</fullName>
    </submittedName>
</protein>
<dbReference type="AlphaFoldDB" id="A0A8J3NVR8"/>
<dbReference type="CDD" id="cd17535">
    <property type="entry name" value="REC_NarL-like"/>
    <property type="match status" value="1"/>
</dbReference>
<dbReference type="InterPro" id="IPR039420">
    <property type="entry name" value="WalR-like"/>
</dbReference>
<accession>A0A8J3NVR8</accession>
<dbReference type="PROSITE" id="PS50043">
    <property type="entry name" value="HTH_LUXR_2"/>
    <property type="match status" value="1"/>
</dbReference>
<dbReference type="InterPro" id="IPR000792">
    <property type="entry name" value="Tscrpt_reg_LuxR_C"/>
</dbReference>
<dbReference type="GO" id="GO:0006355">
    <property type="term" value="P:regulation of DNA-templated transcription"/>
    <property type="evidence" value="ECO:0007669"/>
    <property type="project" value="InterPro"/>
</dbReference>
<dbReference type="InterPro" id="IPR011006">
    <property type="entry name" value="CheY-like_superfamily"/>
</dbReference>